<proteinExistence type="predicted"/>
<dbReference type="GO" id="GO:0004386">
    <property type="term" value="F:helicase activity"/>
    <property type="evidence" value="ECO:0007669"/>
    <property type="project" value="UniProtKB-KW"/>
</dbReference>
<evidence type="ECO:0000256" key="2">
    <source>
        <dbReference type="ARBA" id="ARBA00022806"/>
    </source>
</evidence>
<keyword evidence="1" id="KW-0547">Nucleotide-binding</keyword>
<dbReference type="GO" id="GO:0005524">
    <property type="term" value="F:ATP binding"/>
    <property type="evidence" value="ECO:0007669"/>
    <property type="project" value="UniProtKB-KW"/>
</dbReference>
<evidence type="ECO:0000313" key="6">
    <source>
        <dbReference type="Proteomes" id="UP000051922"/>
    </source>
</evidence>
<keyword evidence="2" id="KW-0378">Hydrolase</keyword>
<dbReference type="Gene3D" id="3.90.320.10">
    <property type="match status" value="1"/>
</dbReference>
<evidence type="ECO:0000256" key="3">
    <source>
        <dbReference type="ARBA" id="ARBA00022840"/>
    </source>
</evidence>
<dbReference type="InterPro" id="IPR011604">
    <property type="entry name" value="PDDEXK-like_dom_sf"/>
</dbReference>
<dbReference type="STRING" id="1423783.FC50_GL000924"/>
<evidence type="ECO:0000256" key="1">
    <source>
        <dbReference type="ARBA" id="ARBA00022741"/>
    </source>
</evidence>
<comment type="caution">
    <text evidence="5">The sequence shown here is derived from an EMBL/GenBank/DDBJ whole genome shotgun (WGS) entry which is preliminary data.</text>
</comment>
<keyword evidence="2" id="KW-0347">Helicase</keyword>
<protein>
    <recommendedName>
        <fullName evidence="4">Putative exodeoxyribonuclease 8 PDDEXK-like domain-containing protein</fullName>
    </recommendedName>
</protein>
<dbReference type="AlphaFoldDB" id="A0A0R1U514"/>
<reference evidence="5 6" key="1">
    <citation type="journal article" date="2015" name="Genome Announc.">
        <title>Expanding the biotechnology potential of lactobacilli through comparative genomics of 213 strains and associated genera.</title>
        <authorList>
            <person name="Sun Z."/>
            <person name="Harris H.M."/>
            <person name="McCann A."/>
            <person name="Guo C."/>
            <person name="Argimon S."/>
            <person name="Zhang W."/>
            <person name="Yang X."/>
            <person name="Jeffery I.B."/>
            <person name="Cooney J.C."/>
            <person name="Kagawa T.F."/>
            <person name="Liu W."/>
            <person name="Song Y."/>
            <person name="Salvetti E."/>
            <person name="Wrobel A."/>
            <person name="Rasinkangas P."/>
            <person name="Parkhill J."/>
            <person name="Rea M.C."/>
            <person name="O'Sullivan O."/>
            <person name="Ritari J."/>
            <person name="Douillard F.P."/>
            <person name="Paul Ross R."/>
            <person name="Yang R."/>
            <person name="Briner A.E."/>
            <person name="Felis G.E."/>
            <person name="de Vos W.M."/>
            <person name="Barrangou R."/>
            <person name="Klaenhammer T.R."/>
            <person name="Caufield P.W."/>
            <person name="Cui Y."/>
            <person name="Zhang H."/>
            <person name="O'Toole P.W."/>
        </authorList>
    </citation>
    <scope>NUCLEOTIDE SEQUENCE [LARGE SCALE GENOMIC DNA]</scope>
    <source>
        <strain evidence="5 6">DSM 15945</strain>
    </source>
</reference>
<organism evidence="5 6">
    <name type="scientific">Lacticaseibacillus pantheris DSM 15945 = JCM 12539 = NBRC 106106</name>
    <dbReference type="NCBI Taxonomy" id="1423783"/>
    <lineage>
        <taxon>Bacteria</taxon>
        <taxon>Bacillati</taxon>
        <taxon>Bacillota</taxon>
        <taxon>Bacilli</taxon>
        <taxon>Lactobacillales</taxon>
        <taxon>Lactobacillaceae</taxon>
        <taxon>Lacticaseibacillus</taxon>
    </lineage>
</organism>
<accession>A0A0R1U514</accession>
<dbReference type="Proteomes" id="UP000051922">
    <property type="component" value="Unassembled WGS sequence"/>
</dbReference>
<sequence length="248" mass="28460">MSFSLYKKFQACEAEAMAELRGEWTPKRDLTPLLVGNYLHSYFEGPKAHQRFIDEHPEIISTRGASKGKLKKDFVVAEDMINALDGDPEFRRLYKGRKEMIVKGELNGVKWMGKLDCLRPDHGMILDLKTAVDLHKKFWLTDDGRWGNFIEARGYITQMAIYQELTNQRFGIRPNVVIVGVTKQSPPDKAAIPIDQYAMNYALDDVINTQERIQALRDGTEEPTRCEQCDYCRSTKHLEVVSLDSLID</sequence>
<feature type="domain" description="Putative exodeoxyribonuclease 8 PDDEXK-like" evidence="4">
    <location>
        <begin position="2"/>
        <end position="235"/>
    </location>
</feature>
<evidence type="ECO:0000313" key="5">
    <source>
        <dbReference type="EMBL" id="KRL86403.1"/>
    </source>
</evidence>
<dbReference type="Pfam" id="PF12684">
    <property type="entry name" value="DUF3799"/>
    <property type="match status" value="1"/>
</dbReference>
<dbReference type="InterPro" id="IPR024432">
    <property type="entry name" value="Put_RecE_PDDEXK-like_dom"/>
</dbReference>
<keyword evidence="6" id="KW-1185">Reference proteome</keyword>
<keyword evidence="3" id="KW-0067">ATP-binding</keyword>
<evidence type="ECO:0000259" key="4">
    <source>
        <dbReference type="Pfam" id="PF12684"/>
    </source>
</evidence>
<name>A0A0R1U514_9LACO</name>
<dbReference type="EMBL" id="AZFJ01000045">
    <property type="protein sequence ID" value="KRL86403.1"/>
    <property type="molecule type" value="Genomic_DNA"/>
</dbReference>
<gene>
    <name evidence="5" type="ORF">FC50_GL000924</name>
</gene>
<dbReference type="PATRIC" id="fig|1423783.4.peg.954"/>